<sequence length="36" mass="4061">MLSLFWQITPHFEGIGAIKMVLGTFLKLRIVGKPMS</sequence>
<organism evidence="1 2">
    <name type="scientific">Escherichia coli</name>
    <dbReference type="NCBI Taxonomy" id="562"/>
    <lineage>
        <taxon>Bacteria</taxon>
        <taxon>Pseudomonadati</taxon>
        <taxon>Pseudomonadota</taxon>
        <taxon>Gammaproteobacteria</taxon>
        <taxon>Enterobacterales</taxon>
        <taxon>Enterobacteriaceae</taxon>
        <taxon>Escherichia</taxon>
    </lineage>
</organism>
<protein>
    <submittedName>
        <fullName evidence="1">Uncharacterized protein</fullName>
    </submittedName>
</protein>
<evidence type="ECO:0000313" key="2">
    <source>
        <dbReference type="Proteomes" id="UP000300926"/>
    </source>
</evidence>
<evidence type="ECO:0000313" key="1">
    <source>
        <dbReference type="EMBL" id="GCO16680.1"/>
    </source>
</evidence>
<dbReference type="EMBL" id="BFIH01000025">
    <property type="protein sequence ID" value="GCO16680.1"/>
    <property type="molecule type" value="Genomic_DNA"/>
</dbReference>
<dbReference type="AlphaFoldDB" id="A0A2Y0AEQ6"/>
<reference evidence="1 2" key="1">
    <citation type="submission" date="2018-04" db="EMBL/GenBank/DDBJ databases">
        <title>Large scale genomics of bovine and human commensal E. coli to reveal the emerging process of EHEC.</title>
        <authorList>
            <person name="Arimizu Y."/>
            <person name="Ogura Y."/>
        </authorList>
    </citation>
    <scope>NUCLEOTIDE SEQUENCE [LARGE SCALE GENOMIC DNA]</scope>
    <source>
        <strain evidence="1 2">ECSC038</strain>
    </source>
</reference>
<dbReference type="Proteomes" id="UP000300926">
    <property type="component" value="Unassembled WGS sequence"/>
</dbReference>
<name>A0A2Y0AEQ6_ECOLX</name>
<gene>
    <name evidence="1" type="ORF">ExPECSC038_00852</name>
</gene>
<accession>A0A2Y0AEQ6</accession>
<proteinExistence type="predicted"/>
<comment type="caution">
    <text evidence="1">The sequence shown here is derived from an EMBL/GenBank/DDBJ whole genome shotgun (WGS) entry which is preliminary data.</text>
</comment>